<comment type="caution">
    <text evidence="2">The sequence shown here is derived from an EMBL/GenBank/DDBJ whole genome shotgun (WGS) entry which is preliminary data.</text>
</comment>
<dbReference type="InterPro" id="IPR038612">
    <property type="entry name" value="YkfF-like_sf"/>
</dbReference>
<sequence>MTPSKLPTLPDGSFTRAQAKAVEAAYDNVTIENDKNFHFQLVIRDGQGRMVWRAFNFDHEAGYWLNRNLEKYGVPAR</sequence>
<dbReference type="InterPro" id="IPR009253">
    <property type="entry name" value="DUF905"/>
</dbReference>
<comment type="similarity">
    <text evidence="1">Belongs to the UPF0401 family.</text>
</comment>
<evidence type="ECO:0000256" key="1">
    <source>
        <dbReference type="ARBA" id="ARBA00007059"/>
    </source>
</evidence>
<keyword evidence="3" id="KW-1185">Reference proteome</keyword>
<dbReference type="EMBL" id="VWXF01000011">
    <property type="protein sequence ID" value="NIF24034.1"/>
    <property type="molecule type" value="Genomic_DNA"/>
</dbReference>
<dbReference type="Proteomes" id="UP001515683">
    <property type="component" value="Unassembled WGS sequence"/>
</dbReference>
<gene>
    <name evidence="2" type="ORF">F3J40_20920</name>
</gene>
<evidence type="ECO:0000313" key="3">
    <source>
        <dbReference type="Proteomes" id="UP001515683"/>
    </source>
</evidence>
<name>A0ABX0RGV7_9GAMM</name>
<dbReference type="RefSeq" id="WP_167017774.1">
    <property type="nucleotide sequence ID" value="NZ_VWXF01000011.1"/>
</dbReference>
<organism evidence="2 3">
    <name type="scientific">Candidatus Pantoea multigeneris</name>
    <dbReference type="NCBI Taxonomy" id="2608357"/>
    <lineage>
        <taxon>Bacteria</taxon>
        <taxon>Pseudomonadati</taxon>
        <taxon>Pseudomonadota</taxon>
        <taxon>Gammaproteobacteria</taxon>
        <taxon>Enterobacterales</taxon>
        <taxon>Erwiniaceae</taxon>
        <taxon>Pantoea</taxon>
    </lineage>
</organism>
<dbReference type="Pfam" id="PF06006">
    <property type="entry name" value="DUF905"/>
    <property type="match status" value="1"/>
</dbReference>
<proteinExistence type="inferred from homology"/>
<reference evidence="2 3" key="1">
    <citation type="journal article" date="2019" name="bioRxiv">
        <title>Bacteria contribute to plant secondary compound degradation in a generalist herbivore system.</title>
        <authorList>
            <person name="Francoeur C.B."/>
            <person name="Khadempour L."/>
            <person name="Moreira-Soto R.D."/>
            <person name="Gotting K."/>
            <person name="Book A.J."/>
            <person name="Pinto-Tomas A.A."/>
            <person name="Keefover-Ring K."/>
            <person name="Currie C.R."/>
        </authorList>
    </citation>
    <scope>NUCLEOTIDE SEQUENCE [LARGE SCALE GENOMIC DNA]</scope>
    <source>
        <strain evidence="2">Acro-835</strain>
    </source>
</reference>
<accession>A0ABX0RGV7</accession>
<dbReference type="SUPFAM" id="SSF54786">
    <property type="entry name" value="YcfA/nrd intein domain"/>
    <property type="match status" value="1"/>
</dbReference>
<protein>
    <submittedName>
        <fullName evidence="2">DUF905 domain-containing protein</fullName>
    </submittedName>
</protein>
<dbReference type="Gene3D" id="3.30.160.130">
    <property type="entry name" value="ykff protein like domains"/>
    <property type="match status" value="1"/>
</dbReference>
<evidence type="ECO:0000313" key="2">
    <source>
        <dbReference type="EMBL" id="NIF24034.1"/>
    </source>
</evidence>